<keyword evidence="7" id="KW-0443">Lipid metabolism</keyword>
<evidence type="ECO:0000256" key="1">
    <source>
        <dbReference type="ARBA" id="ARBA00004141"/>
    </source>
</evidence>
<dbReference type="eggNOG" id="COG0558">
    <property type="taxonomic scope" value="Bacteria"/>
</dbReference>
<evidence type="ECO:0000256" key="8">
    <source>
        <dbReference type="ARBA" id="ARBA00023136"/>
    </source>
</evidence>
<dbReference type="InterPro" id="IPR048254">
    <property type="entry name" value="CDP_ALCOHOL_P_TRANSF_CS"/>
</dbReference>
<reference evidence="14 15" key="1">
    <citation type="journal article" date="2009" name="Stand. Genomic Sci.">
        <title>Complete genome sequence of Jonesia denitrificans type strain (Prevot 55134).</title>
        <authorList>
            <person name="Pukall R."/>
            <person name="Gehrich-Schroter G."/>
            <person name="Lapidus A."/>
            <person name="Nolan M."/>
            <person name="Glavina Del Rio T."/>
            <person name="Lucas S."/>
            <person name="Chen F."/>
            <person name="Tice H."/>
            <person name="Pitluck S."/>
            <person name="Cheng J.F."/>
            <person name="Copeland A."/>
            <person name="Saunders E."/>
            <person name="Brettin T."/>
            <person name="Detter J.C."/>
            <person name="Bruce D."/>
            <person name="Goodwin L."/>
            <person name="Pati A."/>
            <person name="Ivanova N."/>
            <person name="Mavromatis K."/>
            <person name="Ovchinnikova G."/>
            <person name="Chen A."/>
            <person name="Palaniappan K."/>
            <person name="Land M."/>
            <person name="Hauser L."/>
            <person name="Chang Y.J."/>
            <person name="Jeffries C.D."/>
            <person name="Chain P."/>
            <person name="Goker M."/>
            <person name="Bristow J."/>
            <person name="Eisen J.A."/>
            <person name="Markowitz V."/>
            <person name="Hugenholtz P."/>
            <person name="Kyrpides N.C."/>
            <person name="Klenk H.P."/>
            <person name="Han C."/>
        </authorList>
    </citation>
    <scope>NUCLEOTIDE SEQUENCE [LARGE SCALE GENOMIC DNA]</scope>
    <source>
        <strain evidence="15">ATCC 14870 / DSM 20603 / BCRC 15368 / CIP 55.134 / JCM 11481 / NBRC 15587 / NCTC 10816 / Prevot 55134</strain>
    </source>
</reference>
<evidence type="ECO:0000256" key="9">
    <source>
        <dbReference type="ARBA" id="ARBA00023209"/>
    </source>
</evidence>
<dbReference type="AlphaFoldDB" id="C7R3F5"/>
<dbReference type="NCBIfam" id="TIGR00560">
    <property type="entry name" value="pgsA"/>
    <property type="match status" value="1"/>
</dbReference>
<keyword evidence="4 12" id="KW-0808">Transferase</keyword>
<evidence type="ECO:0000256" key="2">
    <source>
        <dbReference type="ARBA" id="ARBA00010441"/>
    </source>
</evidence>
<evidence type="ECO:0000256" key="12">
    <source>
        <dbReference type="RuleBase" id="RU003750"/>
    </source>
</evidence>
<keyword evidence="9" id="KW-0594">Phospholipid biosynthesis</keyword>
<dbReference type="KEGG" id="jde:Jden_1035"/>
<dbReference type="InterPro" id="IPR050324">
    <property type="entry name" value="CDP-alcohol_PTase-I"/>
</dbReference>
<evidence type="ECO:0000256" key="7">
    <source>
        <dbReference type="ARBA" id="ARBA00023098"/>
    </source>
</evidence>
<keyword evidence="5 13" id="KW-0812">Transmembrane</keyword>
<dbReference type="InterPro" id="IPR004570">
    <property type="entry name" value="Phosphatidylglycerol_P_synth"/>
</dbReference>
<protein>
    <recommendedName>
        <fullName evidence="11">CDP-diacylglycerol--glycerol-3-phosphate 3-phosphatidyltransferase</fullName>
        <ecNumber evidence="11">2.7.8.5</ecNumber>
    </recommendedName>
</protein>
<dbReference type="Pfam" id="PF01066">
    <property type="entry name" value="CDP-OH_P_transf"/>
    <property type="match status" value="1"/>
</dbReference>
<evidence type="ECO:0000256" key="6">
    <source>
        <dbReference type="ARBA" id="ARBA00022989"/>
    </source>
</evidence>
<dbReference type="InterPro" id="IPR000462">
    <property type="entry name" value="CDP-OH_P_trans"/>
</dbReference>
<evidence type="ECO:0000256" key="5">
    <source>
        <dbReference type="ARBA" id="ARBA00022692"/>
    </source>
</evidence>
<keyword evidence="6 13" id="KW-1133">Transmembrane helix</keyword>
<feature type="transmembrane region" description="Helical" evidence="13">
    <location>
        <begin position="139"/>
        <end position="155"/>
    </location>
</feature>
<dbReference type="RefSeq" id="WP_015771319.1">
    <property type="nucleotide sequence ID" value="NC_013174.1"/>
</dbReference>
<evidence type="ECO:0000256" key="10">
    <source>
        <dbReference type="ARBA" id="ARBA00023264"/>
    </source>
</evidence>
<sequence>MNVHETRDSSAPWWNIANVITMARIAMVPFFLAALLIPDGVVWRLVALVIFLVAAITDRLDGYLARSRGLVTNLGKILDPIADKVLTGGALVALSWLGELPWWVTVVILGREFAITMMRFIVIRIAVLPASRGGKLKTVTQIVAISLWLLPLTSLPGFVTVVAWIAMGGAVVVTVVTGVEYLVHGVRVARNGRGPEGGDRS</sequence>
<gene>
    <name evidence="14" type="ordered locus">Jden_1035</name>
</gene>
<dbReference type="PANTHER" id="PTHR14269">
    <property type="entry name" value="CDP-DIACYLGLYCEROL--GLYCEROL-3-PHOSPHATE 3-PHOSPHATIDYLTRANSFERASE-RELATED"/>
    <property type="match status" value="1"/>
</dbReference>
<evidence type="ECO:0000256" key="4">
    <source>
        <dbReference type="ARBA" id="ARBA00022679"/>
    </source>
</evidence>
<comment type="similarity">
    <text evidence="2 12">Belongs to the CDP-alcohol phosphatidyltransferase class-I family.</text>
</comment>
<dbReference type="GO" id="GO:0008444">
    <property type="term" value="F:CDP-diacylglycerol-glycerol-3-phosphate 3-phosphatidyltransferase activity"/>
    <property type="evidence" value="ECO:0007669"/>
    <property type="project" value="UniProtKB-UniRule"/>
</dbReference>
<dbReference type="STRING" id="471856.Jden_1035"/>
<evidence type="ECO:0000256" key="3">
    <source>
        <dbReference type="ARBA" id="ARBA00022516"/>
    </source>
</evidence>
<name>C7R3F5_JONDD</name>
<accession>C7R3F5</accession>
<evidence type="ECO:0000256" key="11">
    <source>
        <dbReference type="NCBIfam" id="TIGR00560"/>
    </source>
</evidence>
<dbReference type="HOGENOM" id="CLU_051314_2_0_11"/>
<keyword evidence="15" id="KW-1185">Reference proteome</keyword>
<evidence type="ECO:0000256" key="13">
    <source>
        <dbReference type="SAM" id="Phobius"/>
    </source>
</evidence>
<dbReference type="InterPro" id="IPR043130">
    <property type="entry name" value="CDP-OH_PTrfase_TM_dom"/>
</dbReference>
<dbReference type="PROSITE" id="PS00379">
    <property type="entry name" value="CDP_ALCOHOL_P_TRANSF"/>
    <property type="match status" value="1"/>
</dbReference>
<feature type="transmembrane region" description="Helical" evidence="13">
    <location>
        <begin position="12"/>
        <end position="35"/>
    </location>
</feature>
<dbReference type="Proteomes" id="UP000000628">
    <property type="component" value="Chromosome"/>
</dbReference>
<dbReference type="PIRSF" id="PIRSF000847">
    <property type="entry name" value="Phos_ph_gly_syn"/>
    <property type="match status" value="1"/>
</dbReference>
<dbReference type="UniPathway" id="UPA00085"/>
<dbReference type="EC" id="2.7.8.5" evidence="11"/>
<dbReference type="GO" id="GO:0016020">
    <property type="term" value="C:membrane"/>
    <property type="evidence" value="ECO:0007669"/>
    <property type="project" value="UniProtKB-SubCell"/>
</dbReference>
<proteinExistence type="inferred from homology"/>
<dbReference type="Gene3D" id="1.20.120.1760">
    <property type="match status" value="1"/>
</dbReference>
<dbReference type="GO" id="GO:0046474">
    <property type="term" value="P:glycerophospholipid biosynthetic process"/>
    <property type="evidence" value="ECO:0007669"/>
    <property type="project" value="TreeGrafter"/>
</dbReference>
<dbReference type="EMBL" id="CP001706">
    <property type="protein sequence ID" value="ACV08691.1"/>
    <property type="molecule type" value="Genomic_DNA"/>
</dbReference>
<evidence type="ECO:0000313" key="14">
    <source>
        <dbReference type="EMBL" id="ACV08691.1"/>
    </source>
</evidence>
<organism evidence="14 15">
    <name type="scientific">Jonesia denitrificans (strain ATCC 14870 / DSM 20603 / BCRC 15368 / CIP 55.134 / JCM 11481 / NBRC 15587 / NCTC 10816 / Prevot 55134)</name>
    <name type="common">Listeria denitrificans</name>
    <dbReference type="NCBI Taxonomy" id="471856"/>
    <lineage>
        <taxon>Bacteria</taxon>
        <taxon>Bacillati</taxon>
        <taxon>Actinomycetota</taxon>
        <taxon>Actinomycetes</taxon>
        <taxon>Micrococcales</taxon>
        <taxon>Jonesiaceae</taxon>
        <taxon>Jonesia</taxon>
    </lineage>
</organism>
<keyword evidence="8 13" id="KW-0472">Membrane</keyword>
<feature type="transmembrane region" description="Helical" evidence="13">
    <location>
        <begin position="41"/>
        <end position="60"/>
    </location>
</feature>
<keyword evidence="3" id="KW-0444">Lipid biosynthesis</keyword>
<evidence type="ECO:0000313" key="15">
    <source>
        <dbReference type="Proteomes" id="UP000000628"/>
    </source>
</evidence>
<keyword evidence="10" id="KW-1208">Phospholipid metabolism</keyword>
<dbReference type="PANTHER" id="PTHR14269:SF52">
    <property type="entry name" value="PHOSPHATIDYLGLYCEROPHOSPHATE SYNTHASE-RELATED"/>
    <property type="match status" value="1"/>
</dbReference>
<feature type="transmembrane region" description="Helical" evidence="13">
    <location>
        <begin position="103"/>
        <end position="127"/>
    </location>
</feature>
<comment type="subcellular location">
    <subcellularLocation>
        <location evidence="1">Membrane</location>
        <topology evidence="1">Multi-pass membrane protein</topology>
    </subcellularLocation>
</comment>